<dbReference type="OrthoDB" id="9808602at2"/>
<dbReference type="InterPro" id="IPR003362">
    <property type="entry name" value="Bact_transf"/>
</dbReference>
<sequence length="225" mass="24867">MRRSIYARFGKSMLDRTAAGLGLVVLSPVLAGVGVLVRQKLGSPVLFRQQRPGLHGKPFEMVKFRTMTDARGPDGTLLPDADRLTPFGQFLRSTSLDELPELWNVVRGEMSLVGPRPLLMRYMDRYSPEQLRRHDVRPGVTGLAQIGGRNAISWEEKFALDVEYVENVSLALDLKILLQTVLQVVRRADVSADEHVTMPEFLGSAHSAPETNGLALAPSPLAAKR</sequence>
<dbReference type="Proteomes" id="UP000216446">
    <property type="component" value="Unassembled WGS sequence"/>
</dbReference>
<evidence type="ECO:0000313" key="3">
    <source>
        <dbReference type="EMBL" id="OZC03409.1"/>
    </source>
</evidence>
<evidence type="ECO:0000259" key="2">
    <source>
        <dbReference type="Pfam" id="PF02397"/>
    </source>
</evidence>
<comment type="similarity">
    <text evidence="1">Belongs to the bacterial sugar transferase family.</text>
</comment>
<dbReference type="AlphaFoldDB" id="A0A259U079"/>
<reference evidence="3 4" key="1">
    <citation type="submission" date="2016-11" db="EMBL/GenBank/DDBJ databases">
        <title>Study of marine rhodopsin-containing bacteria.</title>
        <authorList>
            <person name="Yoshizawa S."/>
            <person name="Kumagai Y."/>
            <person name="Kogure K."/>
        </authorList>
    </citation>
    <scope>NUCLEOTIDE SEQUENCE [LARGE SCALE GENOMIC DNA]</scope>
    <source>
        <strain evidence="3 4">SG-29</strain>
    </source>
</reference>
<organism evidence="3 4">
    <name type="scientific">Rubricoccus marinus</name>
    <dbReference type="NCBI Taxonomy" id="716817"/>
    <lineage>
        <taxon>Bacteria</taxon>
        <taxon>Pseudomonadati</taxon>
        <taxon>Rhodothermota</taxon>
        <taxon>Rhodothermia</taxon>
        <taxon>Rhodothermales</taxon>
        <taxon>Rubricoccaceae</taxon>
        <taxon>Rubricoccus</taxon>
    </lineage>
</organism>
<feature type="domain" description="Bacterial sugar transferase" evidence="2">
    <location>
        <begin position="11"/>
        <end position="185"/>
    </location>
</feature>
<dbReference type="GO" id="GO:0016780">
    <property type="term" value="F:phosphotransferase activity, for other substituted phosphate groups"/>
    <property type="evidence" value="ECO:0007669"/>
    <property type="project" value="TreeGrafter"/>
</dbReference>
<dbReference type="InParanoid" id="A0A259U079"/>
<evidence type="ECO:0000256" key="1">
    <source>
        <dbReference type="ARBA" id="ARBA00006464"/>
    </source>
</evidence>
<dbReference type="EMBL" id="MQWB01000001">
    <property type="protein sequence ID" value="OZC03409.1"/>
    <property type="molecule type" value="Genomic_DNA"/>
</dbReference>
<dbReference type="Pfam" id="PF02397">
    <property type="entry name" value="Bac_transf"/>
    <property type="match status" value="1"/>
</dbReference>
<keyword evidence="4" id="KW-1185">Reference proteome</keyword>
<evidence type="ECO:0000313" key="4">
    <source>
        <dbReference type="Proteomes" id="UP000216446"/>
    </source>
</evidence>
<dbReference type="PANTHER" id="PTHR30576">
    <property type="entry name" value="COLANIC BIOSYNTHESIS UDP-GLUCOSE LIPID CARRIER TRANSFERASE"/>
    <property type="match status" value="1"/>
</dbReference>
<dbReference type="RefSeq" id="WP_143536850.1">
    <property type="nucleotide sequence ID" value="NZ_MQWB01000001.1"/>
</dbReference>
<protein>
    <recommendedName>
        <fullName evidence="2">Bacterial sugar transferase domain-containing protein</fullName>
    </recommendedName>
</protein>
<gene>
    <name evidence="3" type="ORF">BSZ36_10705</name>
</gene>
<dbReference type="PANTHER" id="PTHR30576:SF8">
    <property type="entry name" value="UNDECAPRENYL-PHOSPHATE GALACTOSE PHOSPHOTRANSFERASE"/>
    <property type="match status" value="1"/>
</dbReference>
<proteinExistence type="inferred from homology"/>
<name>A0A259U079_9BACT</name>
<comment type="caution">
    <text evidence="3">The sequence shown here is derived from an EMBL/GenBank/DDBJ whole genome shotgun (WGS) entry which is preliminary data.</text>
</comment>
<accession>A0A259U079</accession>